<feature type="region of interest" description="Disordered" evidence="2">
    <location>
        <begin position="236"/>
        <end position="298"/>
    </location>
</feature>
<dbReference type="EMBL" id="CAMAPE010000046">
    <property type="protein sequence ID" value="CAH9104433.1"/>
    <property type="molecule type" value="Genomic_DNA"/>
</dbReference>
<protein>
    <submittedName>
        <fullName evidence="3">Uncharacterized protein</fullName>
    </submittedName>
</protein>
<feature type="compositionally biased region" description="Acidic residues" evidence="2">
    <location>
        <begin position="276"/>
        <end position="290"/>
    </location>
</feature>
<keyword evidence="4" id="KW-1185">Reference proteome</keyword>
<proteinExistence type="predicted"/>
<gene>
    <name evidence="3" type="ORF">CEURO_LOCUS16520</name>
</gene>
<dbReference type="Proteomes" id="UP001152484">
    <property type="component" value="Unassembled WGS sequence"/>
</dbReference>
<accession>A0A9P0ZMA2</accession>
<name>A0A9P0ZMA2_CUSEU</name>
<feature type="coiled-coil region" evidence="1">
    <location>
        <begin position="46"/>
        <end position="139"/>
    </location>
</feature>
<evidence type="ECO:0000256" key="2">
    <source>
        <dbReference type="SAM" id="MobiDB-lite"/>
    </source>
</evidence>
<dbReference type="AlphaFoldDB" id="A0A9P0ZMA2"/>
<evidence type="ECO:0000313" key="3">
    <source>
        <dbReference type="EMBL" id="CAH9104433.1"/>
    </source>
</evidence>
<evidence type="ECO:0000256" key="1">
    <source>
        <dbReference type="SAM" id="Coils"/>
    </source>
</evidence>
<organism evidence="3 4">
    <name type="scientific">Cuscuta europaea</name>
    <name type="common">European dodder</name>
    <dbReference type="NCBI Taxonomy" id="41803"/>
    <lineage>
        <taxon>Eukaryota</taxon>
        <taxon>Viridiplantae</taxon>
        <taxon>Streptophyta</taxon>
        <taxon>Embryophyta</taxon>
        <taxon>Tracheophyta</taxon>
        <taxon>Spermatophyta</taxon>
        <taxon>Magnoliopsida</taxon>
        <taxon>eudicotyledons</taxon>
        <taxon>Gunneridae</taxon>
        <taxon>Pentapetalae</taxon>
        <taxon>asterids</taxon>
        <taxon>lamiids</taxon>
        <taxon>Solanales</taxon>
        <taxon>Convolvulaceae</taxon>
        <taxon>Cuscuteae</taxon>
        <taxon>Cuscuta</taxon>
        <taxon>Cuscuta subgen. Cuscuta</taxon>
    </lineage>
</organism>
<comment type="caution">
    <text evidence="3">The sequence shown here is derived from an EMBL/GenBank/DDBJ whole genome shotgun (WGS) entry which is preliminary data.</text>
</comment>
<evidence type="ECO:0000313" key="4">
    <source>
        <dbReference type="Proteomes" id="UP001152484"/>
    </source>
</evidence>
<sequence length="298" mass="33107">MPAKDRAHLKKLEDPKIYEGGMDLLVQSAFMLMESHKRQYWEIVRLQALEQKAASADEAVACLDRLREDAKALQAKADEAVAARDVALVKLEESKRELAESHRALEAEKRRSEEAAVVKAEAEAAVVKAEAEAAVVKAADETVEKFLAEGWKADERLPWCYEVVAARLENWGMNSPAGREYFSREMSVYYNLGQERMQRLLCRRLSRALKAMNYTSGWARRNLKLPKLMKDPEEQAKLPLSEQESPIESSGLGEPDYTEFDFLDDATSAAPAAGQEAEDEEGADEADEAAADGGAPEA</sequence>
<keyword evidence="1" id="KW-0175">Coiled coil</keyword>
<reference evidence="3" key="1">
    <citation type="submission" date="2022-07" db="EMBL/GenBank/DDBJ databases">
        <authorList>
            <person name="Macas J."/>
            <person name="Novak P."/>
            <person name="Neumann P."/>
        </authorList>
    </citation>
    <scope>NUCLEOTIDE SEQUENCE</scope>
</reference>